<comment type="caution">
    <text evidence="8">The sequence shown here is derived from an EMBL/GenBank/DDBJ whole genome shotgun (WGS) entry which is preliminary data.</text>
</comment>
<dbReference type="NCBIfam" id="TIGR02734">
    <property type="entry name" value="crtI_fam"/>
    <property type="match status" value="1"/>
</dbReference>
<comment type="pathway">
    <text evidence="1 5">Carotenoid biosynthesis.</text>
</comment>
<dbReference type="AlphaFoldDB" id="A0A074MX63"/>
<dbReference type="InterPro" id="IPR036188">
    <property type="entry name" value="FAD/NAD-bd_sf"/>
</dbReference>
<dbReference type="Gene3D" id="3.50.50.60">
    <property type="entry name" value="FAD/NAD(P)-binding domain"/>
    <property type="match status" value="2"/>
</dbReference>
<keyword evidence="9" id="KW-1185">Reference proteome</keyword>
<dbReference type="InterPro" id="IPR002937">
    <property type="entry name" value="Amino_oxidase"/>
</dbReference>
<sequence>MLETSVVIIGAGMGGLASAARLAARGVRVTLVEKADDVGGKARRVEVDGQLIDAGPTVFTMRDVFDEIFADCGARLEDYVSVKKAQVLARHAWAGGNRGDTLDLYADRARSIDAVGDFAGVKAAQGYARFTDETARMYDILNEPMMRGDNVSSPLPLLWRIGLTRLGDFAAMRPHKTMWKALREFFPDPRLQQLFGRYSTYCGSSPFEAPATLMLIAHVEAMGVWQIDGGIHALAVGLRKLAEGQGARFRMGESVAEILTQGGRARGVRLANGEVIAADAVICNADPNAIAVGKFGGLVRSAVKPLPPSKRSLSALVWYAHAETSGFDLTHHNVFFSGDYKREFDEIASGRPPSNPTAYICAIDRSSDASASSAQAKRERLQIIVNAPANGDTNPYDPKETEQCTSAMRETLRCCGLTLEDEMPHQVATPAQWESLFPASGGALYGRASHGSAASFLRQGPRTRIKHLYCAGGATHPSAGVPMAALSGLLAARKLCEDLVSTKTYHRADTPGGTSMRSATTEPTPSQ</sequence>
<dbReference type="Pfam" id="PF01593">
    <property type="entry name" value="Amino_oxidase"/>
    <property type="match status" value="1"/>
</dbReference>
<evidence type="ECO:0000256" key="4">
    <source>
        <dbReference type="ARBA" id="ARBA00023002"/>
    </source>
</evidence>
<evidence type="ECO:0000256" key="3">
    <source>
        <dbReference type="ARBA" id="ARBA00022746"/>
    </source>
</evidence>
<evidence type="ECO:0000256" key="6">
    <source>
        <dbReference type="SAM" id="MobiDB-lite"/>
    </source>
</evidence>
<feature type="region of interest" description="Disordered" evidence="6">
    <location>
        <begin position="506"/>
        <end position="527"/>
    </location>
</feature>
<gene>
    <name evidence="8" type="ORF">EH31_08765</name>
</gene>
<evidence type="ECO:0000256" key="5">
    <source>
        <dbReference type="RuleBase" id="RU362075"/>
    </source>
</evidence>
<protein>
    <submittedName>
        <fullName evidence="8">CrtD protein</fullName>
    </submittedName>
</protein>
<keyword evidence="4 5" id="KW-0560">Oxidoreductase</keyword>
<feature type="compositionally biased region" description="Polar residues" evidence="6">
    <location>
        <begin position="512"/>
        <end position="527"/>
    </location>
</feature>
<evidence type="ECO:0000259" key="7">
    <source>
        <dbReference type="Pfam" id="PF01593"/>
    </source>
</evidence>
<feature type="domain" description="Amine oxidase" evidence="7">
    <location>
        <begin position="13"/>
        <end position="495"/>
    </location>
</feature>
<dbReference type="NCBIfam" id="NF045637">
    <property type="entry name" value="carotdesatCrtDProt"/>
    <property type="match status" value="1"/>
</dbReference>
<proteinExistence type="inferred from homology"/>
<dbReference type="EMBL" id="JMIW01000003">
    <property type="protein sequence ID" value="KEO90172.1"/>
    <property type="molecule type" value="Genomic_DNA"/>
</dbReference>
<organism evidence="8 9">
    <name type="scientific">Erythrobacter longus</name>
    <dbReference type="NCBI Taxonomy" id="1044"/>
    <lineage>
        <taxon>Bacteria</taxon>
        <taxon>Pseudomonadati</taxon>
        <taxon>Pseudomonadota</taxon>
        <taxon>Alphaproteobacteria</taxon>
        <taxon>Sphingomonadales</taxon>
        <taxon>Erythrobacteraceae</taxon>
        <taxon>Erythrobacter/Porphyrobacter group</taxon>
        <taxon>Erythrobacter</taxon>
    </lineage>
</organism>
<dbReference type="GO" id="GO:0016491">
    <property type="term" value="F:oxidoreductase activity"/>
    <property type="evidence" value="ECO:0007669"/>
    <property type="project" value="UniProtKB-KW"/>
</dbReference>
<dbReference type="InterPro" id="IPR054841">
    <property type="entry name" value="carotdesatCrtD"/>
</dbReference>
<dbReference type="InterPro" id="IPR014105">
    <property type="entry name" value="Carotenoid/retinoid_OxRdtase"/>
</dbReference>
<name>A0A074MX63_ERYLO</name>
<reference evidence="8 9" key="1">
    <citation type="submission" date="2014-04" db="EMBL/GenBank/DDBJ databases">
        <title>A comprehensive comparison of genomes of Erythrobacter spp. strains.</title>
        <authorList>
            <person name="Zheng Q."/>
        </authorList>
    </citation>
    <scope>NUCLEOTIDE SEQUENCE [LARGE SCALE GENOMIC DNA]</scope>
    <source>
        <strain evidence="8 9">DSM 6997</strain>
    </source>
</reference>
<evidence type="ECO:0000313" key="9">
    <source>
        <dbReference type="Proteomes" id="UP000027647"/>
    </source>
</evidence>
<dbReference type="eggNOG" id="COG1233">
    <property type="taxonomic scope" value="Bacteria"/>
</dbReference>
<dbReference type="SUPFAM" id="SSF51905">
    <property type="entry name" value="FAD/NAD(P)-binding domain"/>
    <property type="match status" value="1"/>
</dbReference>
<dbReference type="PANTHER" id="PTHR43734:SF7">
    <property type="entry name" value="4,4'-DIAPONEUROSPORENE OXYGENASE"/>
    <property type="match status" value="1"/>
</dbReference>
<accession>A0A074MX63</accession>
<dbReference type="Proteomes" id="UP000027647">
    <property type="component" value="Unassembled WGS sequence"/>
</dbReference>
<keyword evidence="3 5" id="KW-0125">Carotenoid biosynthesis</keyword>
<dbReference type="PANTHER" id="PTHR43734">
    <property type="entry name" value="PHYTOENE DESATURASE"/>
    <property type="match status" value="1"/>
</dbReference>
<evidence type="ECO:0000256" key="2">
    <source>
        <dbReference type="ARBA" id="ARBA00006046"/>
    </source>
</evidence>
<dbReference type="GO" id="GO:0016117">
    <property type="term" value="P:carotenoid biosynthetic process"/>
    <property type="evidence" value="ECO:0007669"/>
    <property type="project" value="UniProtKB-KW"/>
</dbReference>
<evidence type="ECO:0000256" key="1">
    <source>
        <dbReference type="ARBA" id="ARBA00004829"/>
    </source>
</evidence>
<evidence type="ECO:0000313" key="8">
    <source>
        <dbReference type="EMBL" id="KEO90172.1"/>
    </source>
</evidence>
<dbReference type="STRING" id="1044.EH31_08765"/>
<comment type="similarity">
    <text evidence="2 5">Belongs to the carotenoid/retinoid oxidoreductase family.</text>
</comment>